<proteinExistence type="predicted"/>
<feature type="signal peptide" evidence="1">
    <location>
        <begin position="1"/>
        <end position="28"/>
    </location>
</feature>
<name>A0AAJ6BI38_9BACT</name>
<evidence type="ECO:0000313" key="3">
    <source>
        <dbReference type="Proteomes" id="UP001220610"/>
    </source>
</evidence>
<keyword evidence="1" id="KW-0732">Signal</keyword>
<evidence type="ECO:0000313" key="2">
    <source>
        <dbReference type="EMBL" id="WEK38405.1"/>
    </source>
</evidence>
<dbReference type="Proteomes" id="UP001220610">
    <property type="component" value="Chromosome"/>
</dbReference>
<sequence>MKTGSSIRSLLSGLCLLLLMVSMAPPHALHQLLADHEHAYELPISNEQEQVSSAAIHCHCFQLLQQQVLYVPAQEQPQQAVPPRSRQQLITEETSYLHSAPRYLFKLQGPPAC</sequence>
<feature type="chain" id="PRO_5042615557" evidence="1">
    <location>
        <begin position="29"/>
        <end position="113"/>
    </location>
</feature>
<dbReference type="AlphaFoldDB" id="A0AAJ6BI38"/>
<accession>A0AAJ6BI38</accession>
<evidence type="ECO:0000256" key="1">
    <source>
        <dbReference type="SAM" id="SignalP"/>
    </source>
</evidence>
<organism evidence="2 3">
    <name type="scientific">Candidatus Pseudobacter hemicellulosilyticus</name>
    <dbReference type="NCBI Taxonomy" id="3121375"/>
    <lineage>
        <taxon>Bacteria</taxon>
        <taxon>Pseudomonadati</taxon>
        <taxon>Bacteroidota</taxon>
        <taxon>Chitinophagia</taxon>
        <taxon>Chitinophagales</taxon>
        <taxon>Chitinophagaceae</taxon>
        <taxon>Pseudobacter</taxon>
    </lineage>
</organism>
<dbReference type="EMBL" id="CP119311">
    <property type="protein sequence ID" value="WEK38405.1"/>
    <property type="molecule type" value="Genomic_DNA"/>
</dbReference>
<gene>
    <name evidence="2" type="ORF">P0Y53_12940</name>
</gene>
<protein>
    <submittedName>
        <fullName evidence="2">Uncharacterized protein</fullName>
    </submittedName>
</protein>
<reference evidence="2" key="1">
    <citation type="submission" date="2023-03" db="EMBL/GenBank/DDBJ databases">
        <title>Andean soil-derived lignocellulolytic bacterial consortium as a source of novel taxa and putative plastic-active enzymes.</title>
        <authorList>
            <person name="Diaz-Garcia L."/>
            <person name="Chuvochina M."/>
            <person name="Feuerriegel G."/>
            <person name="Bunk B."/>
            <person name="Sproer C."/>
            <person name="Streit W.R."/>
            <person name="Rodriguez L.M."/>
            <person name="Overmann J."/>
            <person name="Jimenez D.J."/>
        </authorList>
    </citation>
    <scope>NUCLEOTIDE SEQUENCE</scope>
    <source>
        <strain evidence="2">MAG 7</strain>
    </source>
</reference>